<keyword evidence="2" id="KW-1185">Reference proteome</keyword>
<evidence type="ECO:0000313" key="1">
    <source>
        <dbReference type="EMBL" id="KJL27101.1"/>
    </source>
</evidence>
<evidence type="ECO:0000313" key="2">
    <source>
        <dbReference type="Proteomes" id="UP000033448"/>
    </source>
</evidence>
<comment type="caution">
    <text evidence="1">The sequence shown here is derived from an EMBL/GenBank/DDBJ whole genome shotgun (WGS) entry which is preliminary data.</text>
</comment>
<organism evidence="1 2">
    <name type="scientific">Microbacterium azadirachtae</name>
    <dbReference type="NCBI Taxonomy" id="582680"/>
    <lineage>
        <taxon>Bacteria</taxon>
        <taxon>Bacillati</taxon>
        <taxon>Actinomycetota</taxon>
        <taxon>Actinomycetes</taxon>
        <taxon>Micrococcales</taxon>
        <taxon>Microbacteriaceae</taxon>
        <taxon>Microbacterium</taxon>
    </lineage>
</organism>
<evidence type="ECO:0008006" key="3">
    <source>
        <dbReference type="Google" id="ProtNLM"/>
    </source>
</evidence>
<dbReference type="InterPro" id="IPR021527">
    <property type="entry name" value="DUF2795"/>
</dbReference>
<name>A0A0F0L6C1_9MICO</name>
<dbReference type="EMBL" id="JYIT01000058">
    <property type="protein sequence ID" value="KJL27101.1"/>
    <property type="molecule type" value="Genomic_DNA"/>
</dbReference>
<accession>A0A0F0L6C1</accession>
<dbReference type="PATRIC" id="fig|582680.7.peg.731"/>
<reference evidence="1 2" key="1">
    <citation type="submission" date="2015-02" db="EMBL/GenBank/DDBJ databases">
        <title>Draft genome sequences of ten Microbacterium spp. with emphasis on heavy metal contaminated environments.</title>
        <authorList>
            <person name="Corretto E."/>
        </authorList>
    </citation>
    <scope>NUCLEOTIDE SEQUENCE [LARGE SCALE GENOMIC DNA]</scope>
    <source>
        <strain evidence="1 2">DSM 23848</strain>
    </source>
</reference>
<gene>
    <name evidence="1" type="ORF">RL72_00705</name>
</gene>
<protein>
    <recommendedName>
        <fullName evidence="3">DUF2795 domain-containing protein</fullName>
    </recommendedName>
</protein>
<dbReference type="OrthoDB" id="5116616at2"/>
<dbReference type="Proteomes" id="UP000033448">
    <property type="component" value="Unassembled WGS sequence"/>
</dbReference>
<proteinExistence type="predicted"/>
<sequence length="72" mass="8007">MVLPSTLERFLAGMEYPASRDDLMREALHDGLARADRDLLGTLPDGTYTARWHVRHALTRAGSAFDRIPALA</sequence>
<dbReference type="Pfam" id="PF11387">
    <property type="entry name" value="DUF2795"/>
    <property type="match status" value="1"/>
</dbReference>
<dbReference type="RefSeq" id="WP_045249440.1">
    <property type="nucleotide sequence ID" value="NZ_JYIT01000058.1"/>
</dbReference>
<dbReference type="AlphaFoldDB" id="A0A0F0L6C1"/>